<gene>
    <name evidence="1" type="ORF">TGAMA5MH_00445</name>
</gene>
<evidence type="ECO:0000313" key="2">
    <source>
        <dbReference type="Proteomes" id="UP000236546"/>
    </source>
</evidence>
<dbReference type="PANTHER" id="PTHR42034:SF2">
    <property type="entry name" value="ACYL-COA-DEPENDENT ACYLTRANSFERASE MAC1"/>
    <property type="match status" value="1"/>
</dbReference>
<dbReference type="EMBL" id="MTYH01000006">
    <property type="protein sequence ID" value="PNP48551.1"/>
    <property type="molecule type" value="Genomic_DNA"/>
</dbReference>
<comment type="caution">
    <text evidence="1">The sequence shown here is derived from an EMBL/GenBank/DDBJ whole genome shotgun (WGS) entry which is preliminary data.</text>
</comment>
<reference evidence="1 2" key="1">
    <citation type="submission" date="2017-02" db="EMBL/GenBank/DDBJ databases">
        <title>Genomes of Trichoderma spp. with biocontrol activity.</title>
        <authorList>
            <person name="Gardiner D."/>
            <person name="Kazan K."/>
            <person name="Vos C."/>
            <person name="Harvey P."/>
        </authorList>
    </citation>
    <scope>NUCLEOTIDE SEQUENCE [LARGE SCALE GENOMIC DNA]</scope>
    <source>
        <strain evidence="1 2">A5MH</strain>
    </source>
</reference>
<evidence type="ECO:0000313" key="1">
    <source>
        <dbReference type="EMBL" id="PNP48551.1"/>
    </source>
</evidence>
<sequence length="196" mass="21940">MPLFVTFDTKNAEAELVERVRNAWLNCHASMPHVAVAISESNHATEVSEVSSMTYSMLLSEADAQEWLQDTFSVVRDQSAADLQHALCQKPLATRGRRSKLYLVTAPKADPSNVSHYAPLWHSSHVIIDAFSRQQVFDQLFRRIVASPSGKLSINSLDYSNVFDRLPVPIASAYEAQLKPTEEQQQQRLKEILAGS</sequence>
<dbReference type="OrthoDB" id="1862401at2759"/>
<name>A0A2K0TSS8_9HYPO</name>
<dbReference type="PANTHER" id="PTHR42034">
    <property type="entry name" value="CHROMOSOME 7, WHOLE GENOME SHOTGUN SEQUENCE-RELATED"/>
    <property type="match status" value="1"/>
</dbReference>
<accession>A0A2K0TSS8</accession>
<proteinExistence type="predicted"/>
<dbReference type="Gene3D" id="3.30.559.10">
    <property type="entry name" value="Chloramphenicol acetyltransferase-like domain"/>
    <property type="match status" value="1"/>
</dbReference>
<dbReference type="InterPro" id="IPR023213">
    <property type="entry name" value="CAT-like_dom_sf"/>
</dbReference>
<protein>
    <submittedName>
        <fullName evidence="1">Uncharacterized protein</fullName>
    </submittedName>
</protein>
<dbReference type="Proteomes" id="UP000236546">
    <property type="component" value="Unassembled WGS sequence"/>
</dbReference>
<organism evidence="1 2">
    <name type="scientific">Trichoderma gamsii</name>
    <dbReference type="NCBI Taxonomy" id="398673"/>
    <lineage>
        <taxon>Eukaryota</taxon>
        <taxon>Fungi</taxon>
        <taxon>Dikarya</taxon>
        <taxon>Ascomycota</taxon>
        <taxon>Pezizomycotina</taxon>
        <taxon>Sordariomycetes</taxon>
        <taxon>Hypocreomycetidae</taxon>
        <taxon>Hypocreales</taxon>
        <taxon>Hypocreaceae</taxon>
        <taxon>Trichoderma</taxon>
    </lineage>
</organism>
<dbReference type="AlphaFoldDB" id="A0A2K0TSS8"/>